<evidence type="ECO:0000256" key="1">
    <source>
        <dbReference type="SAM" id="Phobius"/>
    </source>
</evidence>
<evidence type="ECO:0000313" key="5">
    <source>
        <dbReference type="Proteomes" id="UP000004509"/>
    </source>
</evidence>
<feature type="domain" description="DUF7955" evidence="3">
    <location>
        <begin position="222"/>
        <end position="352"/>
    </location>
</feature>
<dbReference type="AlphaFoldDB" id="C8PNX5"/>
<feature type="transmembrane region" description="Helical" evidence="1">
    <location>
        <begin position="12"/>
        <end position="31"/>
    </location>
</feature>
<organism evidence="4 5">
    <name type="scientific">Treponema vincentii ATCC 35580</name>
    <dbReference type="NCBI Taxonomy" id="596324"/>
    <lineage>
        <taxon>Bacteria</taxon>
        <taxon>Pseudomonadati</taxon>
        <taxon>Spirochaetota</taxon>
        <taxon>Spirochaetia</taxon>
        <taxon>Spirochaetales</taxon>
        <taxon>Treponemataceae</taxon>
        <taxon>Treponema</taxon>
    </lineage>
</organism>
<dbReference type="InterPro" id="IPR058260">
    <property type="entry name" value="DUF7954"/>
</dbReference>
<evidence type="ECO:0000259" key="3">
    <source>
        <dbReference type="Pfam" id="PF25844"/>
    </source>
</evidence>
<keyword evidence="1" id="KW-0472">Membrane</keyword>
<dbReference type="Pfam" id="PF25843">
    <property type="entry name" value="DUF7954"/>
    <property type="match status" value="1"/>
</dbReference>
<protein>
    <submittedName>
        <fullName evidence="4">Uncharacterized protein</fullName>
    </submittedName>
</protein>
<sequence>MNYYYRLLKKNAARLIIYCMMTFIPVFLFAAQKPVTEAAQGTFSGDYVIYRDYSWKAPTWIGFLYYNDETYGAFIHTQTPEKTSTVSILFSGKIEKGQLVLTGQQIISSITPDDTFGVNYLMSLLPKLYELKTLPRAGKAPFGTATVRKQMEEFGGAAALDFQSFIPLFHLKTITGANKETALELIEIGSINGNGESVFYGYSPAEPKQDENTFSFDKTAKKETINVSGISFHLDSQWTKIADNSFLCGNTAFLTVSTVNLPPAESGNQLSASERLIRLLTASSPYVKTLLPYTIAEGTPSAFTLTQSVYDIESKKISKDIKRCIKNKDGSFTIISLTVNSYAYSAAQAYFNWTFLVFVDILQRK</sequence>
<comment type="caution">
    <text evidence="4">The sequence shown here is derived from an EMBL/GenBank/DDBJ whole genome shotgun (WGS) entry which is preliminary data.</text>
</comment>
<dbReference type="OrthoDB" id="355786at2"/>
<dbReference type="Proteomes" id="UP000004509">
    <property type="component" value="Unassembled WGS sequence"/>
</dbReference>
<keyword evidence="1" id="KW-1133">Transmembrane helix</keyword>
<keyword evidence="1" id="KW-0812">Transmembrane</keyword>
<dbReference type="STRING" id="596324.TREVI0001_1694"/>
<gene>
    <name evidence="4" type="ORF">TREVI0001_1694</name>
</gene>
<dbReference type="eggNOG" id="ENOG502ZZH4">
    <property type="taxonomic scope" value="Bacteria"/>
</dbReference>
<accession>C8PNX5</accession>
<dbReference type="EMBL" id="ACYH01000024">
    <property type="protein sequence ID" value="EEV20838.1"/>
    <property type="molecule type" value="Genomic_DNA"/>
</dbReference>
<name>C8PNX5_9SPIR</name>
<dbReference type="Pfam" id="PF25844">
    <property type="entry name" value="DUF7955"/>
    <property type="match status" value="1"/>
</dbReference>
<evidence type="ECO:0000259" key="2">
    <source>
        <dbReference type="Pfam" id="PF25843"/>
    </source>
</evidence>
<dbReference type="InterPro" id="IPR058261">
    <property type="entry name" value="DUF7955"/>
</dbReference>
<dbReference type="RefSeq" id="WP_006188243.1">
    <property type="nucleotide sequence ID" value="NZ_ACYH01000024.1"/>
</dbReference>
<proteinExistence type="predicted"/>
<evidence type="ECO:0000313" key="4">
    <source>
        <dbReference type="EMBL" id="EEV20838.1"/>
    </source>
</evidence>
<feature type="domain" description="DUF7954" evidence="2">
    <location>
        <begin position="45"/>
        <end position="199"/>
    </location>
</feature>
<reference evidence="4 5" key="1">
    <citation type="submission" date="2009-07" db="EMBL/GenBank/DDBJ databases">
        <authorList>
            <person name="Madupu R."/>
            <person name="Sebastian Y."/>
            <person name="Durkin A.S."/>
            <person name="Torralba M."/>
            <person name="Methe B."/>
            <person name="Sutton G.G."/>
            <person name="Strausberg R.L."/>
            <person name="Nelson K.E."/>
        </authorList>
    </citation>
    <scope>NUCLEOTIDE SEQUENCE [LARGE SCALE GENOMIC DNA]</scope>
    <source>
        <strain evidence="4 5">ATCC 35580</strain>
    </source>
</reference>